<protein>
    <submittedName>
        <fullName evidence="8">Aldo/keto reductase</fullName>
    </submittedName>
</protein>
<evidence type="ECO:0000313" key="9">
    <source>
        <dbReference type="Proteomes" id="UP000562984"/>
    </source>
</evidence>
<keyword evidence="3" id="KW-0560">Oxidoreductase</keyword>
<feature type="active site" description="Proton donor" evidence="4">
    <location>
        <position position="74"/>
    </location>
</feature>
<evidence type="ECO:0000256" key="5">
    <source>
        <dbReference type="PIRSR" id="PIRSR000097-2"/>
    </source>
</evidence>
<dbReference type="PROSITE" id="PS00062">
    <property type="entry name" value="ALDOKETO_REDUCTASE_2"/>
    <property type="match status" value="1"/>
</dbReference>
<dbReference type="FunFam" id="3.20.20.100:FF:000015">
    <property type="entry name" value="Oxidoreductase, aldo/keto reductase family"/>
    <property type="match status" value="1"/>
</dbReference>
<accession>A0A849A9W9</accession>
<feature type="site" description="Lowers pKa of active site Tyr" evidence="6">
    <location>
        <position position="99"/>
    </location>
</feature>
<dbReference type="InterPro" id="IPR020471">
    <property type="entry name" value="AKR"/>
</dbReference>
<evidence type="ECO:0000313" key="8">
    <source>
        <dbReference type="EMBL" id="NNG36767.1"/>
    </source>
</evidence>
<dbReference type="InterPro" id="IPR018170">
    <property type="entry name" value="Aldo/ket_reductase_CS"/>
</dbReference>
<dbReference type="SUPFAM" id="SSF51430">
    <property type="entry name" value="NAD(P)-linked oxidoreductase"/>
    <property type="match status" value="1"/>
</dbReference>
<dbReference type="PRINTS" id="PR00069">
    <property type="entry name" value="ALDKETRDTASE"/>
</dbReference>
<comment type="similarity">
    <text evidence="1">Belongs to the aldo/keto reductase family.</text>
</comment>
<evidence type="ECO:0000259" key="7">
    <source>
        <dbReference type="Pfam" id="PF00248"/>
    </source>
</evidence>
<feature type="domain" description="NADP-dependent oxidoreductase" evidence="7">
    <location>
        <begin position="47"/>
        <end position="285"/>
    </location>
</feature>
<dbReference type="PROSITE" id="PS00798">
    <property type="entry name" value="ALDOKETO_REDUCTASE_1"/>
    <property type="match status" value="1"/>
</dbReference>
<dbReference type="Proteomes" id="UP000562984">
    <property type="component" value="Unassembled WGS sequence"/>
</dbReference>
<dbReference type="AlphaFoldDB" id="A0A849A9W9"/>
<dbReference type="InterPro" id="IPR023210">
    <property type="entry name" value="NADP_OxRdtase_dom"/>
</dbReference>
<evidence type="ECO:0000256" key="2">
    <source>
        <dbReference type="ARBA" id="ARBA00022857"/>
    </source>
</evidence>
<feature type="binding site" evidence="5">
    <location>
        <position position="132"/>
    </location>
    <ligand>
        <name>substrate</name>
    </ligand>
</feature>
<proteinExistence type="inferred from homology"/>
<dbReference type="Gene3D" id="3.20.20.100">
    <property type="entry name" value="NADP-dependent oxidoreductase domain"/>
    <property type="match status" value="1"/>
</dbReference>
<dbReference type="Pfam" id="PF00248">
    <property type="entry name" value="Aldo_ket_red"/>
    <property type="match status" value="1"/>
</dbReference>
<dbReference type="PIRSF" id="PIRSF000097">
    <property type="entry name" value="AKR"/>
    <property type="match status" value="1"/>
</dbReference>
<reference evidence="8 9" key="1">
    <citation type="submission" date="2020-05" db="EMBL/GenBank/DDBJ databases">
        <title>Nakamurella sp. DB0629 isolated from air conditioner.</title>
        <authorList>
            <person name="Kim D.H."/>
            <person name="Kim D.-U."/>
        </authorList>
    </citation>
    <scope>NUCLEOTIDE SEQUENCE [LARGE SCALE GENOMIC DNA]</scope>
    <source>
        <strain evidence="8 9">DB0629</strain>
    </source>
</reference>
<keyword evidence="2" id="KW-0521">NADP</keyword>
<evidence type="ECO:0000256" key="6">
    <source>
        <dbReference type="PIRSR" id="PIRSR000097-3"/>
    </source>
</evidence>
<comment type="caution">
    <text evidence="8">The sequence shown here is derived from an EMBL/GenBank/DDBJ whole genome shotgun (WGS) entry which is preliminary data.</text>
</comment>
<dbReference type="RefSeq" id="WP_171200464.1">
    <property type="nucleotide sequence ID" value="NZ_JABEND010000008.1"/>
</dbReference>
<dbReference type="PANTHER" id="PTHR43827:SF3">
    <property type="entry name" value="NADP-DEPENDENT OXIDOREDUCTASE DOMAIN-CONTAINING PROTEIN"/>
    <property type="match status" value="1"/>
</dbReference>
<name>A0A849A9W9_9ACTN</name>
<dbReference type="GO" id="GO:0016616">
    <property type="term" value="F:oxidoreductase activity, acting on the CH-OH group of donors, NAD or NADP as acceptor"/>
    <property type="evidence" value="ECO:0007669"/>
    <property type="project" value="UniProtKB-ARBA"/>
</dbReference>
<evidence type="ECO:0000256" key="1">
    <source>
        <dbReference type="ARBA" id="ARBA00007905"/>
    </source>
</evidence>
<evidence type="ECO:0000256" key="3">
    <source>
        <dbReference type="ARBA" id="ARBA00023002"/>
    </source>
</evidence>
<dbReference type="InterPro" id="IPR036812">
    <property type="entry name" value="NAD(P)_OxRdtase_dom_sf"/>
</dbReference>
<gene>
    <name evidence="8" type="ORF">HKD39_13805</name>
</gene>
<evidence type="ECO:0000256" key="4">
    <source>
        <dbReference type="PIRSR" id="PIRSR000097-1"/>
    </source>
</evidence>
<organism evidence="8 9">
    <name type="scientific">Nakamurella aerolata</name>
    <dbReference type="NCBI Taxonomy" id="1656892"/>
    <lineage>
        <taxon>Bacteria</taxon>
        <taxon>Bacillati</taxon>
        <taxon>Actinomycetota</taxon>
        <taxon>Actinomycetes</taxon>
        <taxon>Nakamurellales</taxon>
        <taxon>Nakamurellaceae</taxon>
        <taxon>Nakamurella</taxon>
    </lineage>
</organism>
<dbReference type="EMBL" id="JABEND010000008">
    <property type="protein sequence ID" value="NNG36767.1"/>
    <property type="molecule type" value="Genomic_DNA"/>
</dbReference>
<keyword evidence="9" id="KW-1185">Reference proteome</keyword>
<sequence length="299" mass="32488">MTTPVNPPADNDPAAVAAAAAASINAVPDVTLINGRSIPQLGFGVFKVDPDTTAEIVAEALKVGYRHIDTAAIYRNEEGVGAAIAQSGIPREELFITTKLWNDDQGTDSARKALDTSLGKLGLDYVDLYLIHWPAPQRDTYVQSWQTLEQLNADGKARSIGVSNFLPEHLERLADESDTVPAVNQIELHPAYQQREVTDYCRSHGIKIEAWGPLGQGKYDLLELPEVTGPAQAHGKTPAQVVLRWHLQQGHIVFPKSSNPERIAENFQVTDCSLTDDEMAGITGLERGGRVSAHPSEVN</sequence>
<dbReference type="PANTHER" id="PTHR43827">
    <property type="entry name" value="2,5-DIKETO-D-GLUCONIC ACID REDUCTASE"/>
    <property type="match status" value="1"/>
</dbReference>